<organism evidence="1 2">
    <name type="scientific">Pseudooceanicola pacificus</name>
    <dbReference type="NCBI Taxonomy" id="2676438"/>
    <lineage>
        <taxon>Bacteria</taxon>
        <taxon>Pseudomonadati</taxon>
        <taxon>Pseudomonadota</taxon>
        <taxon>Alphaproteobacteria</taxon>
        <taxon>Rhodobacterales</taxon>
        <taxon>Paracoccaceae</taxon>
        <taxon>Pseudooceanicola</taxon>
    </lineage>
</organism>
<dbReference type="InterPro" id="IPR010342">
    <property type="entry name" value="DUF938"/>
</dbReference>
<dbReference type="Gene3D" id="3.40.50.150">
    <property type="entry name" value="Vaccinia Virus protein VP39"/>
    <property type="match status" value="1"/>
</dbReference>
<dbReference type="InterPro" id="IPR029063">
    <property type="entry name" value="SAM-dependent_MTases_sf"/>
</dbReference>
<dbReference type="EMBL" id="WNXQ01000016">
    <property type="protein sequence ID" value="MWB79812.1"/>
    <property type="molecule type" value="Genomic_DNA"/>
</dbReference>
<evidence type="ECO:0000313" key="2">
    <source>
        <dbReference type="Proteomes" id="UP000443843"/>
    </source>
</evidence>
<proteinExistence type="predicted"/>
<dbReference type="PANTHER" id="PTHR20974:SF0">
    <property type="entry name" value="UPF0585 PROTEIN CG18661"/>
    <property type="match status" value="1"/>
</dbReference>
<dbReference type="RefSeq" id="WP_160383833.1">
    <property type="nucleotide sequence ID" value="NZ_WNXQ01000016.1"/>
</dbReference>
<dbReference type="Pfam" id="PF06080">
    <property type="entry name" value="DUF938"/>
    <property type="match status" value="1"/>
</dbReference>
<dbReference type="SUPFAM" id="SSF53335">
    <property type="entry name" value="S-adenosyl-L-methionine-dependent methyltransferases"/>
    <property type="match status" value="1"/>
</dbReference>
<keyword evidence="2" id="KW-1185">Reference proteome</keyword>
<accession>A0A844WFE3</accession>
<dbReference type="AlphaFoldDB" id="A0A844WFE3"/>
<dbReference type="Proteomes" id="UP000443843">
    <property type="component" value="Unassembled WGS sequence"/>
</dbReference>
<sequence>MAENHPAHPDHPVTRDFAQGAEGDRLFAPAAARNSEPIGDLMQAVAPTHGRALELASGTGQHVAMLARLMPGLSWQPSEIDPARRRSIDAYAADTGLGNIRRAAQIDAVTHGWATRHGLQDLIFLSNLLHLISRSEADTLIEEVAHALAPGGIFVLYGPFKRAGELTSEGDARFHAQLVAADPRTGYKDDFDVIEMLHANWLELDRVVEMPANNLAFVARRPNGMAL</sequence>
<comment type="caution">
    <text evidence="1">The sequence shown here is derived from an EMBL/GenBank/DDBJ whole genome shotgun (WGS) entry which is preliminary data.</text>
</comment>
<name>A0A844WFE3_9RHOB</name>
<dbReference type="PANTHER" id="PTHR20974">
    <property type="entry name" value="UPF0585 PROTEIN CG18661"/>
    <property type="match status" value="1"/>
</dbReference>
<protein>
    <submittedName>
        <fullName evidence="1">DUF938 domain-containing protein</fullName>
    </submittedName>
</protein>
<gene>
    <name evidence="1" type="ORF">GLS40_17420</name>
</gene>
<evidence type="ECO:0000313" key="1">
    <source>
        <dbReference type="EMBL" id="MWB79812.1"/>
    </source>
</evidence>
<reference evidence="1 2" key="1">
    <citation type="submission" date="2019-11" db="EMBL/GenBank/DDBJ databases">
        <title>Pseudooceanicola pacifica sp. nov., isolated from deep-sea sediment of the Pacific Ocean.</title>
        <authorList>
            <person name="Lyu L."/>
        </authorList>
    </citation>
    <scope>NUCLEOTIDE SEQUENCE [LARGE SCALE GENOMIC DNA]</scope>
    <source>
        <strain evidence="1 2">216_PA32_1</strain>
    </source>
</reference>